<evidence type="ECO:0000313" key="4">
    <source>
        <dbReference type="Proteomes" id="UP000696931"/>
    </source>
</evidence>
<dbReference type="SUPFAM" id="SSF63562">
    <property type="entry name" value="RPB6/omega subunit-like"/>
    <property type="match status" value="1"/>
</dbReference>
<dbReference type="GO" id="GO:0003677">
    <property type="term" value="F:DNA binding"/>
    <property type="evidence" value="ECO:0007669"/>
    <property type="project" value="InterPro"/>
</dbReference>
<dbReference type="GO" id="GO:0000428">
    <property type="term" value="C:DNA-directed RNA polymerase complex"/>
    <property type="evidence" value="ECO:0007669"/>
    <property type="project" value="UniProtKB-KW"/>
</dbReference>
<protein>
    <submittedName>
        <fullName evidence="3">DNA-directed RNA polymerase subunit omega</fullName>
    </submittedName>
</protein>
<sequence>MKLSSLVPPPGKSKYELAIIAAREARRLNDWVRRSGETLPGKVTAVALERVIHDDVPYYYEDPSMVPSFDASVAPVEPTLE</sequence>
<reference evidence="3" key="1">
    <citation type="submission" date="2020-07" db="EMBL/GenBank/DDBJ databases">
        <title>Huge and variable diversity of episymbiotic CPR bacteria and DPANN archaea in groundwater ecosystems.</title>
        <authorList>
            <person name="He C.Y."/>
            <person name="Keren R."/>
            <person name="Whittaker M."/>
            <person name="Farag I.F."/>
            <person name="Doudna J."/>
            <person name="Cate J.H.D."/>
            <person name="Banfield J.F."/>
        </authorList>
    </citation>
    <scope>NUCLEOTIDE SEQUENCE</scope>
    <source>
        <strain evidence="3">NC_groundwater_1813_Pr3_B-0.1um_71_17</strain>
    </source>
</reference>
<dbReference type="EMBL" id="JACRIW010000062">
    <property type="protein sequence ID" value="MBI5169676.1"/>
    <property type="molecule type" value="Genomic_DNA"/>
</dbReference>
<comment type="caution">
    <text evidence="3">The sequence shown here is derived from an EMBL/GenBank/DDBJ whole genome shotgun (WGS) entry which is preliminary data.</text>
</comment>
<accession>A0A933W976</accession>
<gene>
    <name evidence="3" type="ORF">HZA61_09325</name>
</gene>
<dbReference type="Proteomes" id="UP000696931">
    <property type="component" value="Unassembled WGS sequence"/>
</dbReference>
<dbReference type="InterPro" id="IPR036161">
    <property type="entry name" value="RPB6/omega-like_sf"/>
</dbReference>
<evidence type="ECO:0000256" key="1">
    <source>
        <dbReference type="ARBA" id="ARBA00022478"/>
    </source>
</evidence>
<keyword evidence="1 3" id="KW-0240">DNA-directed RNA polymerase</keyword>
<dbReference type="GO" id="GO:0006351">
    <property type="term" value="P:DNA-templated transcription"/>
    <property type="evidence" value="ECO:0007669"/>
    <property type="project" value="InterPro"/>
</dbReference>
<dbReference type="GO" id="GO:0003899">
    <property type="term" value="F:DNA-directed RNA polymerase activity"/>
    <property type="evidence" value="ECO:0007669"/>
    <property type="project" value="InterPro"/>
</dbReference>
<proteinExistence type="predicted"/>
<organism evidence="3 4">
    <name type="scientific">Eiseniibacteriota bacterium</name>
    <dbReference type="NCBI Taxonomy" id="2212470"/>
    <lineage>
        <taxon>Bacteria</taxon>
        <taxon>Candidatus Eiseniibacteriota</taxon>
    </lineage>
</organism>
<keyword evidence="2" id="KW-0804">Transcription</keyword>
<evidence type="ECO:0000256" key="2">
    <source>
        <dbReference type="ARBA" id="ARBA00023163"/>
    </source>
</evidence>
<evidence type="ECO:0000313" key="3">
    <source>
        <dbReference type="EMBL" id="MBI5169676.1"/>
    </source>
</evidence>
<dbReference type="AlphaFoldDB" id="A0A933W976"/>
<name>A0A933W976_UNCEI</name>